<evidence type="ECO:0000313" key="5">
    <source>
        <dbReference type="Proteomes" id="UP000522688"/>
    </source>
</evidence>
<protein>
    <submittedName>
        <fullName evidence="3">Uncharacterized protein</fullName>
    </submittedName>
</protein>
<gene>
    <name evidence="3" type="ORF">FB463_000891</name>
    <name evidence="2" type="ORF">FFA01_06290</name>
</gene>
<dbReference type="OrthoDB" id="9935964at2"/>
<accession>A0A7W3PIE7</accession>
<dbReference type="RefSeq" id="WP_146852906.1">
    <property type="nucleotide sequence ID" value="NZ_BAAAHR010000002.1"/>
</dbReference>
<keyword evidence="4" id="KW-1185">Reference proteome</keyword>
<name>A0A7W3PIE7_9MICO</name>
<proteinExistence type="predicted"/>
<feature type="region of interest" description="Disordered" evidence="1">
    <location>
        <begin position="24"/>
        <end position="75"/>
    </location>
</feature>
<dbReference type="Proteomes" id="UP000522688">
    <property type="component" value="Unassembled WGS sequence"/>
</dbReference>
<comment type="caution">
    <text evidence="3">The sequence shown here is derived from an EMBL/GenBank/DDBJ whole genome shotgun (WGS) entry which is preliminary data.</text>
</comment>
<sequence length="75" mass="8063">MYTRHVQTDEIREVTAEQRAAQDKNFWVPVTGDNVTATEPTVEPTPAGEQSDEGAPAGEPVAVPKTTRKASAPTK</sequence>
<feature type="compositionally biased region" description="Low complexity" evidence="1">
    <location>
        <begin position="35"/>
        <end position="47"/>
    </location>
</feature>
<evidence type="ECO:0000313" key="3">
    <source>
        <dbReference type="EMBL" id="MBA8812667.1"/>
    </source>
</evidence>
<evidence type="ECO:0000313" key="4">
    <source>
        <dbReference type="Proteomes" id="UP000321154"/>
    </source>
</evidence>
<dbReference type="Proteomes" id="UP000321154">
    <property type="component" value="Unassembled WGS sequence"/>
</dbReference>
<dbReference type="EMBL" id="BJUV01000004">
    <property type="protein sequence ID" value="GEK82320.1"/>
    <property type="molecule type" value="Genomic_DNA"/>
</dbReference>
<evidence type="ECO:0000313" key="2">
    <source>
        <dbReference type="EMBL" id="GEK82320.1"/>
    </source>
</evidence>
<dbReference type="AlphaFoldDB" id="A0A7W3PIE7"/>
<reference evidence="3 5" key="2">
    <citation type="submission" date="2020-07" db="EMBL/GenBank/DDBJ databases">
        <title>Sequencing the genomes of 1000 actinobacteria strains.</title>
        <authorList>
            <person name="Klenk H.-P."/>
        </authorList>
    </citation>
    <scope>NUCLEOTIDE SEQUENCE [LARGE SCALE GENOMIC DNA]</scope>
    <source>
        <strain evidence="3 5">DSM 10309</strain>
    </source>
</reference>
<reference evidence="2 4" key="1">
    <citation type="submission" date="2019-07" db="EMBL/GenBank/DDBJ databases">
        <title>Whole genome shotgun sequence of Frigoribacterium faeni NBRC 103066.</title>
        <authorList>
            <person name="Hosoyama A."/>
            <person name="Uohara A."/>
            <person name="Ohji S."/>
            <person name="Ichikawa N."/>
        </authorList>
    </citation>
    <scope>NUCLEOTIDE SEQUENCE [LARGE SCALE GENOMIC DNA]</scope>
    <source>
        <strain evidence="2 4">NBRC 103066</strain>
    </source>
</reference>
<organism evidence="3 5">
    <name type="scientific">Frigoribacterium faeni</name>
    <dbReference type="NCBI Taxonomy" id="145483"/>
    <lineage>
        <taxon>Bacteria</taxon>
        <taxon>Bacillati</taxon>
        <taxon>Actinomycetota</taxon>
        <taxon>Actinomycetes</taxon>
        <taxon>Micrococcales</taxon>
        <taxon>Microbacteriaceae</taxon>
        <taxon>Frigoribacterium</taxon>
    </lineage>
</organism>
<evidence type="ECO:0000256" key="1">
    <source>
        <dbReference type="SAM" id="MobiDB-lite"/>
    </source>
</evidence>
<dbReference type="EMBL" id="JACGWW010000001">
    <property type="protein sequence ID" value="MBA8812667.1"/>
    <property type="molecule type" value="Genomic_DNA"/>
</dbReference>